<proteinExistence type="predicted"/>
<evidence type="ECO:0008006" key="9">
    <source>
        <dbReference type="Google" id="ProtNLM"/>
    </source>
</evidence>
<dbReference type="Pfam" id="PF13482">
    <property type="entry name" value="RNase_H_2"/>
    <property type="match status" value="1"/>
</dbReference>
<dbReference type="Pfam" id="PF13087">
    <property type="entry name" value="AAA_12"/>
    <property type="match status" value="1"/>
</dbReference>
<dbReference type="PANTHER" id="PTHR43788">
    <property type="entry name" value="DNA2/NAM7 HELICASE FAMILY MEMBER"/>
    <property type="match status" value="1"/>
</dbReference>
<dbReference type="CDD" id="cd18808">
    <property type="entry name" value="SF1_C_Upf1"/>
    <property type="match status" value="1"/>
</dbReference>
<keyword evidence="1" id="KW-0547">Nucleotide-binding</keyword>
<keyword evidence="2" id="KW-0378">Hydrolase</keyword>
<dbReference type="CDD" id="cd17934">
    <property type="entry name" value="DEXXQc_Upf1-like"/>
    <property type="match status" value="1"/>
</dbReference>
<dbReference type="InterPro" id="IPR047187">
    <property type="entry name" value="SF1_C_Upf1"/>
</dbReference>
<dbReference type="InterPro" id="IPR027417">
    <property type="entry name" value="P-loop_NTPase"/>
</dbReference>
<dbReference type="PANTHER" id="PTHR43788:SF8">
    <property type="entry name" value="DNA-BINDING PROTEIN SMUBP-2"/>
    <property type="match status" value="1"/>
</dbReference>
<keyword evidence="3" id="KW-0347">Helicase</keyword>
<dbReference type="GO" id="GO:0016787">
    <property type="term" value="F:hydrolase activity"/>
    <property type="evidence" value="ECO:0007669"/>
    <property type="project" value="UniProtKB-KW"/>
</dbReference>
<dbReference type="RefSeq" id="WP_142604348.1">
    <property type="nucleotide sequence ID" value="NZ_FXSZ01000008.1"/>
</dbReference>
<keyword evidence="8" id="KW-1185">Reference proteome</keyword>
<keyword evidence="4" id="KW-0067">ATP-binding</keyword>
<evidence type="ECO:0000313" key="8">
    <source>
        <dbReference type="Proteomes" id="UP000315971"/>
    </source>
</evidence>
<reference evidence="7 8" key="1">
    <citation type="submission" date="2017-05" db="EMBL/GenBank/DDBJ databases">
        <authorList>
            <person name="Varghese N."/>
            <person name="Submissions S."/>
        </authorList>
    </citation>
    <scope>NUCLEOTIDE SEQUENCE [LARGE SCALE GENOMIC DNA]</scope>
    <source>
        <strain evidence="7 8">DSM 21342</strain>
    </source>
</reference>
<dbReference type="Pfam" id="PF13604">
    <property type="entry name" value="AAA_30"/>
    <property type="match status" value="1"/>
</dbReference>
<dbReference type="InterPro" id="IPR019993">
    <property type="entry name" value="RecB_nuclease_TM0106_put"/>
</dbReference>
<evidence type="ECO:0000256" key="1">
    <source>
        <dbReference type="ARBA" id="ARBA00022741"/>
    </source>
</evidence>
<accession>A0A521DRM1</accession>
<feature type="domain" description="DNA2/NAM7 helicase-like C-terminal" evidence="5">
    <location>
        <begin position="895"/>
        <end position="1084"/>
    </location>
</feature>
<dbReference type="NCBIfam" id="TIGR03491">
    <property type="entry name" value="TM0106 family RecB-like putative nuclease"/>
    <property type="match status" value="1"/>
</dbReference>
<organism evidence="7 8">
    <name type="scientific">Solitalea koreensis</name>
    <dbReference type="NCBI Taxonomy" id="543615"/>
    <lineage>
        <taxon>Bacteria</taxon>
        <taxon>Pseudomonadati</taxon>
        <taxon>Bacteroidota</taxon>
        <taxon>Sphingobacteriia</taxon>
        <taxon>Sphingobacteriales</taxon>
        <taxon>Sphingobacteriaceae</taxon>
        <taxon>Solitalea</taxon>
    </lineage>
</organism>
<name>A0A521DRM1_9SPHI</name>
<dbReference type="Proteomes" id="UP000315971">
    <property type="component" value="Unassembled WGS sequence"/>
</dbReference>
<evidence type="ECO:0000259" key="6">
    <source>
        <dbReference type="Pfam" id="PF13482"/>
    </source>
</evidence>
<evidence type="ECO:0000256" key="4">
    <source>
        <dbReference type="ARBA" id="ARBA00022840"/>
    </source>
</evidence>
<dbReference type="AlphaFoldDB" id="A0A521DRM1"/>
<evidence type="ECO:0000256" key="3">
    <source>
        <dbReference type="ARBA" id="ARBA00022806"/>
    </source>
</evidence>
<gene>
    <name evidence="7" type="ORF">SAMN06265350_10853</name>
</gene>
<dbReference type="InterPro" id="IPR012337">
    <property type="entry name" value="RNaseH-like_sf"/>
</dbReference>
<dbReference type="InterPro" id="IPR038720">
    <property type="entry name" value="YprB_RNase_H-like_dom"/>
</dbReference>
<evidence type="ECO:0000259" key="5">
    <source>
        <dbReference type="Pfam" id="PF13087"/>
    </source>
</evidence>
<sequence>MHLSNNTIHFSASDISSHIGCAHLTLLKLMVAKGELKKPFFESPSLNVLRKKGEEFERSFLDELKAQGKIVVEIDRDDNNAATTLKAMKDGADYIYQARLKHGIWEGWADFLIKTDHKSNLGEWSYEVMDTKLAKETKAGSLLQICLYSYIVGELQGFQPEYMRIKTPAQSESYRVNDYMAYFRLVQSRLQQAVAEETDVYPEPVAHCDVCDWWERCNRKRRDDDHLSFIAGMGSSQIREVRKWNVRTLESMAALPVPLAIKPSKGSLETYERLREQARIQYESREQCRPIHEFLELKPDFGLYKLPEPSDGDVFFDFEGDPFVGTTGREYLFGWVYQGKYHYLWATTDTEEKKAFEDFVDQMMAVRTQYQDMHIYHFAPYEPAALKRLMGKYATREHEIDTLLRAGVFIDLHAVTKQAIRASVESYSLKEMEKFHQFSRKRDLRMVGKEKMIYECLLEVGAVQDAPQETVDVVRDYNEDDCRSTESLRNWLEQQRSIFTCNGADIPRPVLKDGEAEENVTNHQERIQPLYEALMNGIPFERKDRNDEQSRWLLANMLDWYRREQKSFWWEYFRLKELPNEELLDEKVAIAFLSYTGERSTVKKSVVDKYSFPVQETDIKVGDKLKSRGDDVGKVDRIDINNGMIWIKRGLAKAELHPDAVFTLDMINSDEKEEAIIRLAEWVINNGIVGKGRYKAGRDLLLRAHPSVCGEFYKTDDPQGTAVNWVKVLDEGILPVQGPPGSGKSHTAANMILELLRMGKKVGITALSHKVIHGLMDKVQKTAESRNERIAMVQKVREETGSSRWTETTDNSEVLNLLQNNKVQIAGGTPFMWSREDFFESVDVMFVDEAGQLSLIDTLALSQSAKNLVLLGDPQQLKQPQKGSHPEGTELSALEHILQDQKTVHEEQGVFLDKTWRLHSAICGFNSELFYEGRLQTKPENDNQHLEGKTRFEGAGIFYEAVEHEGNKNSSVEEVARIKAIIKVLTEDEVMWNDKENKRNKLTVNDILVIAPYNAQVHDLTEAIPGVRVGTVDKFQGQEAPVVIFSMATSSPEDAPRGMEFLYSLERLNVAVSRAKAVFILVASPKLFEPDCMSPQQMKLANALCRLREMAVR</sequence>
<evidence type="ECO:0000313" key="7">
    <source>
        <dbReference type="EMBL" id="SMO74252.1"/>
    </source>
</evidence>
<dbReference type="EMBL" id="FXSZ01000008">
    <property type="protein sequence ID" value="SMO74252.1"/>
    <property type="molecule type" value="Genomic_DNA"/>
</dbReference>
<dbReference type="InterPro" id="IPR041679">
    <property type="entry name" value="DNA2/NAM7-like_C"/>
</dbReference>
<dbReference type="GO" id="GO:0043139">
    <property type="term" value="F:5'-3' DNA helicase activity"/>
    <property type="evidence" value="ECO:0007669"/>
    <property type="project" value="TreeGrafter"/>
</dbReference>
<dbReference type="Gene3D" id="3.40.50.300">
    <property type="entry name" value="P-loop containing nucleotide triphosphate hydrolases"/>
    <property type="match status" value="2"/>
</dbReference>
<protein>
    <recommendedName>
        <fullName evidence="9">AAA+ ATPase domain-containing protein</fullName>
    </recommendedName>
</protein>
<dbReference type="OrthoDB" id="9757917at2"/>
<dbReference type="SUPFAM" id="SSF53098">
    <property type="entry name" value="Ribonuclease H-like"/>
    <property type="match status" value="1"/>
</dbReference>
<dbReference type="GO" id="GO:0005524">
    <property type="term" value="F:ATP binding"/>
    <property type="evidence" value="ECO:0007669"/>
    <property type="project" value="UniProtKB-KW"/>
</dbReference>
<dbReference type="SUPFAM" id="SSF52540">
    <property type="entry name" value="P-loop containing nucleoside triphosphate hydrolases"/>
    <property type="match status" value="1"/>
</dbReference>
<dbReference type="InterPro" id="IPR050534">
    <property type="entry name" value="Coronavir_polyprotein_1ab"/>
</dbReference>
<evidence type="ECO:0000256" key="2">
    <source>
        <dbReference type="ARBA" id="ARBA00022801"/>
    </source>
</evidence>
<feature type="domain" description="YprB ribonuclease H-like" evidence="6">
    <location>
        <begin position="314"/>
        <end position="492"/>
    </location>
</feature>